<dbReference type="Proteomes" id="UP000435985">
    <property type="component" value="Unassembled WGS sequence"/>
</dbReference>
<proteinExistence type="predicted"/>
<dbReference type="GO" id="GO:0004713">
    <property type="term" value="F:protein tyrosine kinase activity"/>
    <property type="evidence" value="ECO:0007669"/>
    <property type="project" value="TreeGrafter"/>
</dbReference>
<dbReference type="EMBL" id="VWFO01000489">
    <property type="protein sequence ID" value="KAA4650755.1"/>
    <property type="molecule type" value="Genomic_DNA"/>
</dbReference>
<protein>
    <submittedName>
        <fullName evidence="2">Uncharacterized protein</fullName>
    </submittedName>
</protein>
<dbReference type="AlphaFoldDB" id="A0A642C5V2"/>
<dbReference type="PANTHER" id="PTHR32309">
    <property type="entry name" value="TYROSINE-PROTEIN KINASE"/>
    <property type="match status" value="1"/>
</dbReference>
<comment type="caution">
    <text evidence="2">The sequence shown here is derived from an EMBL/GenBank/DDBJ whole genome shotgun (WGS) entry which is preliminary data.</text>
</comment>
<dbReference type="Gene3D" id="3.40.50.300">
    <property type="entry name" value="P-loop containing nucleotide triphosphate hydrolases"/>
    <property type="match status" value="1"/>
</dbReference>
<dbReference type="InterPro" id="IPR050445">
    <property type="entry name" value="Bact_polysacc_biosynth/exp"/>
</dbReference>
<gene>
    <name evidence="2" type="ORF">F3B98_31005</name>
</gene>
<keyword evidence="1" id="KW-1133">Transmembrane helix</keyword>
<reference evidence="2 3" key="1">
    <citation type="journal article" date="2019" name="Nat. Med.">
        <title>A library of human gut bacterial isolates paired with longitudinal multiomics data enables mechanistic microbiome research.</title>
        <authorList>
            <person name="Poyet M."/>
            <person name="Groussin M."/>
            <person name="Gibbons S.M."/>
            <person name="Avila-Pacheco J."/>
            <person name="Jiang X."/>
            <person name="Kearney S.M."/>
            <person name="Perrotta A.R."/>
            <person name="Berdy B."/>
            <person name="Zhao S."/>
            <person name="Lieberman T.D."/>
            <person name="Swanson P.K."/>
            <person name="Smith M."/>
            <person name="Roesemann S."/>
            <person name="Alexander J.E."/>
            <person name="Rich S.A."/>
            <person name="Livny J."/>
            <person name="Vlamakis H."/>
            <person name="Clish C."/>
            <person name="Bullock K."/>
            <person name="Deik A."/>
            <person name="Scott J."/>
            <person name="Pierce K.A."/>
            <person name="Xavier R.J."/>
            <person name="Alm E.J."/>
        </authorList>
    </citation>
    <scope>NUCLEOTIDE SEQUENCE [LARGE SCALE GENOMIC DNA]</scope>
    <source>
        <strain evidence="2 3">BIOML-A14</strain>
    </source>
</reference>
<evidence type="ECO:0000256" key="1">
    <source>
        <dbReference type="SAM" id="Phobius"/>
    </source>
</evidence>
<evidence type="ECO:0000313" key="3">
    <source>
        <dbReference type="Proteomes" id="UP000435985"/>
    </source>
</evidence>
<accession>A0A642C5V2</accession>
<feature type="transmembrane region" description="Helical" evidence="1">
    <location>
        <begin position="6"/>
        <end position="29"/>
    </location>
</feature>
<keyword evidence="1" id="KW-0812">Transmembrane</keyword>
<name>A0A642C5V2_BACOV</name>
<organism evidence="2 3">
    <name type="scientific">Bacteroides ovatus</name>
    <dbReference type="NCBI Taxonomy" id="28116"/>
    <lineage>
        <taxon>Bacteria</taxon>
        <taxon>Pseudomonadati</taxon>
        <taxon>Bacteroidota</taxon>
        <taxon>Bacteroidia</taxon>
        <taxon>Bacteroidales</taxon>
        <taxon>Bacteroidaceae</taxon>
        <taxon>Bacteroides</taxon>
    </lineage>
</organism>
<dbReference type="PANTHER" id="PTHR32309:SF13">
    <property type="entry name" value="FERRIC ENTEROBACTIN TRANSPORT PROTEIN FEPE"/>
    <property type="match status" value="1"/>
</dbReference>
<feature type="non-terminal residue" evidence="2">
    <location>
        <position position="1"/>
    </location>
</feature>
<dbReference type="GO" id="GO:0005886">
    <property type="term" value="C:plasma membrane"/>
    <property type="evidence" value="ECO:0007669"/>
    <property type="project" value="TreeGrafter"/>
</dbReference>
<dbReference type="InterPro" id="IPR027417">
    <property type="entry name" value="P-loop_NTPase"/>
</dbReference>
<keyword evidence="1" id="KW-0472">Membrane</keyword>
<evidence type="ECO:0000313" key="2">
    <source>
        <dbReference type="EMBL" id="KAA4650755.1"/>
    </source>
</evidence>
<sequence>PTPLKKMVMAACAGTFLFILGFFLILELLDRTLRDSIRTRRLIGLPMLGAFPKDSILEYHNHVEESKSIATKQLSNSILRFCQQKKEGLPYIINFISTEGGEGKSYVIEALKKYWNSIGLKTKVITWKSDFRIDSREYNLAKSITDLYTSEEEDILIVEYPNLREASISLELLQEANLNILVARADRGWKETDKLLSEKLSQQVGKTPLYVYLTHASRNVVEDYTGMLPPYTLWRKIVYRLSQLALTESIFTFTKRKKQPATAGDEDDE</sequence>